<evidence type="ECO:0000256" key="8">
    <source>
        <dbReference type="RuleBase" id="RU003761"/>
    </source>
</evidence>
<comment type="function">
    <text evidence="6">An essential GTPase that binds both GDP and GTP, with rapid nucleotide exchange. Plays a role in 16S rRNA processing and 30S ribosomal subunit biogenesis and possibly also in cell cycle regulation and energy metabolism.</text>
</comment>
<comment type="subunit">
    <text evidence="6">Monomer.</text>
</comment>
<dbReference type="InterPro" id="IPR015946">
    <property type="entry name" value="KH_dom-like_a/b"/>
</dbReference>
<organism evidence="11 12">
    <name type="scientific">Thermocrinis minervae</name>
    <dbReference type="NCBI Taxonomy" id="381751"/>
    <lineage>
        <taxon>Bacteria</taxon>
        <taxon>Pseudomonadati</taxon>
        <taxon>Aquificota</taxon>
        <taxon>Aquificia</taxon>
        <taxon>Aquificales</taxon>
        <taxon>Aquificaceae</taxon>
        <taxon>Thermocrinis</taxon>
    </lineage>
</organism>
<accession>A0A1M6QBA3</accession>
<sequence length="302" mass="33938">MKVGYVAIVGKPNVGKSTLLNNILGRKVSIVTPKAGTTRIRVLGAKNIPGTAQIIFLDTPGIYRPKDALGEAMVETAQASIQDADVILFMIDAQDGWMNDDEMVYQKYIKPYADKKPVFLLINKVDQVGPVKELLPLAEEIHQKHPEIKEIIPISALKGYNLDRLIDTILQYLPEGEPLFPEDMITDLPFRLLVAEIIREKVLLKVHQEIPQGVAVVVNEISDGTHDPNVLVIKADIIVDRENYKPILIGSKGQMIKSIGKMAREELELITGRKVYLELFVRVKPDWKKRPDLVKSFGYRLD</sequence>
<keyword evidence="6" id="KW-0472">Membrane</keyword>
<keyword evidence="6" id="KW-1003">Cell membrane</keyword>
<dbReference type="GO" id="GO:0003924">
    <property type="term" value="F:GTPase activity"/>
    <property type="evidence" value="ECO:0007669"/>
    <property type="project" value="UniProtKB-UniRule"/>
</dbReference>
<dbReference type="GO" id="GO:0005886">
    <property type="term" value="C:plasma membrane"/>
    <property type="evidence" value="ECO:0007669"/>
    <property type="project" value="UniProtKB-SubCell"/>
</dbReference>
<dbReference type="InterPro" id="IPR004044">
    <property type="entry name" value="KH_dom_type_2"/>
</dbReference>
<evidence type="ECO:0000256" key="7">
    <source>
        <dbReference type="PROSITE-ProRule" id="PRU01050"/>
    </source>
</evidence>
<keyword evidence="12" id="KW-1185">Reference proteome</keyword>
<dbReference type="PRINTS" id="PR00326">
    <property type="entry name" value="GTP1OBG"/>
</dbReference>
<dbReference type="RefSeq" id="WP_079653360.1">
    <property type="nucleotide sequence ID" value="NZ_LT670846.1"/>
</dbReference>
<dbReference type="PROSITE" id="PS50823">
    <property type="entry name" value="KH_TYPE_2"/>
    <property type="match status" value="1"/>
</dbReference>
<feature type="domain" description="Era-type G" evidence="10">
    <location>
        <begin position="2"/>
        <end position="175"/>
    </location>
</feature>
<evidence type="ECO:0000256" key="3">
    <source>
        <dbReference type="ARBA" id="ARBA00022741"/>
    </source>
</evidence>
<feature type="domain" description="KH type-2" evidence="9">
    <location>
        <begin position="198"/>
        <end position="285"/>
    </location>
</feature>
<evidence type="ECO:0000313" key="11">
    <source>
        <dbReference type="EMBL" id="SHK17373.1"/>
    </source>
</evidence>
<dbReference type="CDD" id="cd22534">
    <property type="entry name" value="KH-II_Era"/>
    <property type="match status" value="1"/>
</dbReference>
<keyword evidence="6" id="KW-0690">Ribosome biogenesis</keyword>
<evidence type="ECO:0000256" key="2">
    <source>
        <dbReference type="ARBA" id="ARBA00020484"/>
    </source>
</evidence>
<dbReference type="Gene3D" id="3.30.300.20">
    <property type="match status" value="1"/>
</dbReference>
<dbReference type="Gene3D" id="3.40.50.300">
    <property type="entry name" value="P-loop containing nucleotide triphosphate hydrolases"/>
    <property type="match status" value="1"/>
</dbReference>
<dbReference type="InterPro" id="IPR030388">
    <property type="entry name" value="G_ERA_dom"/>
</dbReference>
<dbReference type="STRING" id="381751.SAMN05444391_0157"/>
<feature type="region of interest" description="G1" evidence="7">
    <location>
        <begin position="10"/>
        <end position="17"/>
    </location>
</feature>
<dbReference type="GO" id="GO:0000028">
    <property type="term" value="P:ribosomal small subunit assembly"/>
    <property type="evidence" value="ECO:0007669"/>
    <property type="project" value="TreeGrafter"/>
</dbReference>
<feature type="region of interest" description="G3" evidence="7">
    <location>
        <begin position="58"/>
        <end position="61"/>
    </location>
</feature>
<evidence type="ECO:0000256" key="4">
    <source>
        <dbReference type="ARBA" id="ARBA00022884"/>
    </source>
</evidence>
<dbReference type="InterPro" id="IPR005225">
    <property type="entry name" value="Small_GTP-bd"/>
</dbReference>
<keyword evidence="6" id="KW-0699">rRNA-binding</keyword>
<dbReference type="NCBIfam" id="NF000908">
    <property type="entry name" value="PRK00089.1"/>
    <property type="match status" value="1"/>
</dbReference>
<dbReference type="Pfam" id="PF01926">
    <property type="entry name" value="MMR_HSR1"/>
    <property type="match status" value="1"/>
</dbReference>
<dbReference type="GO" id="GO:0043024">
    <property type="term" value="F:ribosomal small subunit binding"/>
    <property type="evidence" value="ECO:0007669"/>
    <property type="project" value="TreeGrafter"/>
</dbReference>
<evidence type="ECO:0000313" key="12">
    <source>
        <dbReference type="Proteomes" id="UP000189810"/>
    </source>
</evidence>
<dbReference type="GO" id="GO:0005525">
    <property type="term" value="F:GTP binding"/>
    <property type="evidence" value="ECO:0007669"/>
    <property type="project" value="UniProtKB-UniRule"/>
</dbReference>
<dbReference type="NCBIfam" id="TIGR00436">
    <property type="entry name" value="era"/>
    <property type="match status" value="1"/>
</dbReference>
<feature type="region of interest" description="G2" evidence="7">
    <location>
        <begin position="36"/>
        <end position="40"/>
    </location>
</feature>
<feature type="region of interest" description="G4" evidence="7">
    <location>
        <begin position="123"/>
        <end position="126"/>
    </location>
</feature>
<evidence type="ECO:0000259" key="9">
    <source>
        <dbReference type="PROSITE" id="PS50823"/>
    </source>
</evidence>
<dbReference type="Proteomes" id="UP000189810">
    <property type="component" value="Chromosome I"/>
</dbReference>
<dbReference type="GO" id="GO:0070181">
    <property type="term" value="F:small ribosomal subunit rRNA binding"/>
    <property type="evidence" value="ECO:0007669"/>
    <property type="project" value="UniProtKB-UniRule"/>
</dbReference>
<feature type="binding site" evidence="6">
    <location>
        <begin position="10"/>
        <end position="17"/>
    </location>
    <ligand>
        <name>GTP</name>
        <dbReference type="ChEBI" id="CHEBI:37565"/>
    </ligand>
</feature>
<dbReference type="GO" id="GO:0005829">
    <property type="term" value="C:cytosol"/>
    <property type="evidence" value="ECO:0007669"/>
    <property type="project" value="TreeGrafter"/>
</dbReference>
<keyword evidence="6" id="KW-0963">Cytoplasm</keyword>
<dbReference type="SUPFAM" id="SSF52540">
    <property type="entry name" value="P-loop containing nucleoside triphosphate hydrolases"/>
    <property type="match status" value="1"/>
</dbReference>
<keyword evidence="3 6" id="KW-0547">Nucleotide-binding</keyword>
<dbReference type="InterPro" id="IPR027417">
    <property type="entry name" value="P-loop_NTPase"/>
</dbReference>
<dbReference type="CDD" id="cd04163">
    <property type="entry name" value="Era"/>
    <property type="match status" value="1"/>
</dbReference>
<dbReference type="EMBL" id="LT670846">
    <property type="protein sequence ID" value="SHK17373.1"/>
    <property type="molecule type" value="Genomic_DNA"/>
</dbReference>
<evidence type="ECO:0000256" key="1">
    <source>
        <dbReference type="ARBA" id="ARBA00007921"/>
    </source>
</evidence>
<name>A0A1M6QBA3_9AQUI</name>
<reference evidence="11 12" key="1">
    <citation type="submission" date="2016-11" db="EMBL/GenBank/DDBJ databases">
        <authorList>
            <person name="Jaros S."/>
            <person name="Januszkiewicz K."/>
            <person name="Wedrychowicz H."/>
        </authorList>
    </citation>
    <scope>NUCLEOTIDE SEQUENCE [LARGE SCALE GENOMIC DNA]</scope>
    <source>
        <strain evidence="11 12">DSM 19557</strain>
    </source>
</reference>
<dbReference type="Pfam" id="PF07650">
    <property type="entry name" value="KH_2"/>
    <property type="match status" value="1"/>
</dbReference>
<feature type="binding site" evidence="6">
    <location>
        <begin position="58"/>
        <end position="62"/>
    </location>
    <ligand>
        <name>GTP</name>
        <dbReference type="ChEBI" id="CHEBI:37565"/>
    </ligand>
</feature>
<dbReference type="PROSITE" id="PS51713">
    <property type="entry name" value="G_ERA"/>
    <property type="match status" value="1"/>
</dbReference>
<dbReference type="NCBIfam" id="TIGR00231">
    <property type="entry name" value="small_GTP"/>
    <property type="match status" value="1"/>
</dbReference>
<gene>
    <name evidence="6" type="primary">era</name>
    <name evidence="11" type="ORF">SAMN05444391_0157</name>
</gene>
<protein>
    <recommendedName>
        <fullName evidence="2 6">GTPase Era</fullName>
    </recommendedName>
</protein>
<dbReference type="OrthoDB" id="9805918at2"/>
<dbReference type="SUPFAM" id="SSF54814">
    <property type="entry name" value="Prokaryotic type KH domain (KH-domain type II)"/>
    <property type="match status" value="1"/>
</dbReference>
<dbReference type="PANTHER" id="PTHR42698:SF1">
    <property type="entry name" value="GTPASE ERA, MITOCHONDRIAL"/>
    <property type="match status" value="1"/>
</dbReference>
<dbReference type="InterPro" id="IPR005662">
    <property type="entry name" value="GTPase_Era-like"/>
</dbReference>
<keyword evidence="5 6" id="KW-0342">GTP-binding</keyword>
<dbReference type="InterPro" id="IPR009019">
    <property type="entry name" value="KH_sf_prok-type"/>
</dbReference>
<evidence type="ECO:0000259" key="10">
    <source>
        <dbReference type="PROSITE" id="PS51713"/>
    </source>
</evidence>
<feature type="binding site" evidence="6">
    <location>
        <begin position="123"/>
        <end position="126"/>
    </location>
    <ligand>
        <name>GTP</name>
        <dbReference type="ChEBI" id="CHEBI:37565"/>
    </ligand>
</feature>
<proteinExistence type="inferred from homology"/>
<dbReference type="AlphaFoldDB" id="A0A1M6QBA3"/>
<comment type="similarity">
    <text evidence="1 6 7 8">Belongs to the TRAFAC class TrmE-Era-EngA-EngB-Septin-like GTPase superfamily. Era GTPase family.</text>
</comment>
<dbReference type="PANTHER" id="PTHR42698">
    <property type="entry name" value="GTPASE ERA"/>
    <property type="match status" value="1"/>
</dbReference>
<comment type="subcellular location">
    <subcellularLocation>
        <location evidence="6">Cytoplasm</location>
    </subcellularLocation>
    <subcellularLocation>
        <location evidence="6">Cell membrane</location>
        <topology evidence="6">Peripheral membrane protein</topology>
    </subcellularLocation>
</comment>
<keyword evidence="4 6" id="KW-0694">RNA-binding</keyword>
<feature type="region of interest" description="G5" evidence="7">
    <location>
        <begin position="154"/>
        <end position="156"/>
    </location>
</feature>
<dbReference type="HAMAP" id="MF_00367">
    <property type="entry name" value="GTPase_Era"/>
    <property type="match status" value="1"/>
</dbReference>
<evidence type="ECO:0000256" key="5">
    <source>
        <dbReference type="ARBA" id="ARBA00023134"/>
    </source>
</evidence>
<dbReference type="InterPro" id="IPR006073">
    <property type="entry name" value="GTP-bd"/>
</dbReference>
<evidence type="ECO:0000256" key="6">
    <source>
        <dbReference type="HAMAP-Rule" id="MF_00367"/>
    </source>
</evidence>